<evidence type="ECO:0000256" key="1">
    <source>
        <dbReference type="ARBA" id="ARBA00022553"/>
    </source>
</evidence>
<sequence>MPMRRKKVLLVDDSHTVLMLHQMMMVEHGYETLIARDGLEALARAESESPDLVVLDVHMPNLDGLQTCRALRERERTRHTPIILCTTRMEASCVQAGFESGCSDFLTKPFAGAELAALLYRYLGSERGTRGEG</sequence>
<evidence type="ECO:0000313" key="5">
    <source>
        <dbReference type="Proteomes" id="UP000011131"/>
    </source>
</evidence>
<dbReference type="PANTHER" id="PTHR44591:SF3">
    <property type="entry name" value="RESPONSE REGULATORY DOMAIN-CONTAINING PROTEIN"/>
    <property type="match status" value="1"/>
</dbReference>
<keyword evidence="1 2" id="KW-0597">Phosphoprotein</keyword>
<dbReference type="InterPro" id="IPR050595">
    <property type="entry name" value="Bact_response_regulator"/>
</dbReference>
<gene>
    <name evidence="4" type="ordered locus">MYSTI_07571</name>
</gene>
<dbReference type="STRING" id="1278073.MYSTI_07571"/>
<feature type="modified residue" description="4-aspartylphosphate" evidence="2">
    <location>
        <position position="56"/>
    </location>
</feature>
<dbReference type="InterPro" id="IPR001789">
    <property type="entry name" value="Sig_transdc_resp-reg_receiver"/>
</dbReference>
<name>L7ULF7_MYXSD</name>
<feature type="domain" description="Response regulatory" evidence="3">
    <location>
        <begin position="7"/>
        <end position="123"/>
    </location>
</feature>
<protein>
    <submittedName>
        <fullName evidence="4">Response regulator DotR</fullName>
    </submittedName>
</protein>
<dbReference type="PROSITE" id="PS50110">
    <property type="entry name" value="RESPONSE_REGULATORY"/>
    <property type="match status" value="1"/>
</dbReference>
<dbReference type="EMBL" id="CP004025">
    <property type="protein sequence ID" value="AGC48843.1"/>
    <property type="molecule type" value="Genomic_DNA"/>
</dbReference>
<organism evidence="4 5">
    <name type="scientific">Myxococcus stipitatus (strain DSM 14675 / JCM 12634 / Mx s8)</name>
    <dbReference type="NCBI Taxonomy" id="1278073"/>
    <lineage>
        <taxon>Bacteria</taxon>
        <taxon>Pseudomonadati</taxon>
        <taxon>Myxococcota</taxon>
        <taxon>Myxococcia</taxon>
        <taxon>Myxococcales</taxon>
        <taxon>Cystobacterineae</taxon>
        <taxon>Myxococcaceae</taxon>
        <taxon>Myxococcus</taxon>
    </lineage>
</organism>
<dbReference type="KEGG" id="msd:MYSTI_07571"/>
<dbReference type="Proteomes" id="UP000011131">
    <property type="component" value="Chromosome"/>
</dbReference>
<dbReference type="SMART" id="SM00448">
    <property type="entry name" value="REC"/>
    <property type="match status" value="1"/>
</dbReference>
<dbReference type="PATRIC" id="fig|1278073.3.peg.7698"/>
<dbReference type="GO" id="GO:0000160">
    <property type="term" value="P:phosphorelay signal transduction system"/>
    <property type="evidence" value="ECO:0007669"/>
    <property type="project" value="InterPro"/>
</dbReference>
<dbReference type="InterPro" id="IPR011006">
    <property type="entry name" value="CheY-like_superfamily"/>
</dbReference>
<keyword evidence="5" id="KW-1185">Reference proteome</keyword>
<evidence type="ECO:0000256" key="2">
    <source>
        <dbReference type="PROSITE-ProRule" id="PRU00169"/>
    </source>
</evidence>
<dbReference type="Gene3D" id="3.40.50.2300">
    <property type="match status" value="1"/>
</dbReference>
<dbReference type="eggNOG" id="COG0745">
    <property type="taxonomic scope" value="Bacteria"/>
</dbReference>
<proteinExistence type="predicted"/>
<dbReference type="SUPFAM" id="SSF52172">
    <property type="entry name" value="CheY-like"/>
    <property type="match status" value="1"/>
</dbReference>
<reference evidence="4 5" key="1">
    <citation type="journal article" date="2013" name="Genome Announc.">
        <title>Complete genome sequence of Myxococcus stipitatus strain DSM 14675, a fruiting myxobacterium.</title>
        <authorList>
            <person name="Huntley S."/>
            <person name="Kneip S."/>
            <person name="Treuner-Lange A."/>
            <person name="Sogaard-Andersen L."/>
        </authorList>
    </citation>
    <scope>NUCLEOTIDE SEQUENCE [LARGE SCALE GENOMIC DNA]</scope>
    <source>
        <strain evidence="5">DSM 14675 / JCM 12634 / Mx s8</strain>
    </source>
</reference>
<accession>L7ULF7</accession>
<dbReference type="PANTHER" id="PTHR44591">
    <property type="entry name" value="STRESS RESPONSE REGULATOR PROTEIN 1"/>
    <property type="match status" value="1"/>
</dbReference>
<evidence type="ECO:0000259" key="3">
    <source>
        <dbReference type="PROSITE" id="PS50110"/>
    </source>
</evidence>
<dbReference type="HOGENOM" id="CLU_000445_69_17_7"/>
<evidence type="ECO:0000313" key="4">
    <source>
        <dbReference type="EMBL" id="AGC48843.1"/>
    </source>
</evidence>
<dbReference type="Pfam" id="PF00072">
    <property type="entry name" value="Response_reg"/>
    <property type="match status" value="1"/>
</dbReference>
<dbReference type="AlphaFoldDB" id="L7ULF7"/>